<evidence type="ECO:0000256" key="1">
    <source>
        <dbReference type="SAM" id="MobiDB-lite"/>
    </source>
</evidence>
<evidence type="ECO:0000313" key="3">
    <source>
        <dbReference type="Proteomes" id="UP001160148"/>
    </source>
</evidence>
<dbReference type="EMBL" id="CARXXK010001017">
    <property type="protein sequence ID" value="CAI6371922.1"/>
    <property type="molecule type" value="Genomic_DNA"/>
</dbReference>
<accession>A0AAV0XWT4</accession>
<organism evidence="2 3">
    <name type="scientific">Macrosiphum euphorbiae</name>
    <name type="common">potato aphid</name>
    <dbReference type="NCBI Taxonomy" id="13131"/>
    <lineage>
        <taxon>Eukaryota</taxon>
        <taxon>Metazoa</taxon>
        <taxon>Ecdysozoa</taxon>
        <taxon>Arthropoda</taxon>
        <taxon>Hexapoda</taxon>
        <taxon>Insecta</taxon>
        <taxon>Pterygota</taxon>
        <taxon>Neoptera</taxon>
        <taxon>Paraneoptera</taxon>
        <taxon>Hemiptera</taxon>
        <taxon>Sternorrhyncha</taxon>
        <taxon>Aphidomorpha</taxon>
        <taxon>Aphidoidea</taxon>
        <taxon>Aphididae</taxon>
        <taxon>Macrosiphini</taxon>
        <taxon>Macrosiphum</taxon>
    </lineage>
</organism>
<keyword evidence="3" id="KW-1185">Reference proteome</keyword>
<reference evidence="2 3" key="1">
    <citation type="submission" date="2023-01" db="EMBL/GenBank/DDBJ databases">
        <authorList>
            <person name="Whitehead M."/>
        </authorList>
    </citation>
    <scope>NUCLEOTIDE SEQUENCE [LARGE SCALE GENOMIC DNA]</scope>
</reference>
<name>A0AAV0XWT4_9HEMI</name>
<feature type="region of interest" description="Disordered" evidence="1">
    <location>
        <begin position="69"/>
        <end position="121"/>
    </location>
</feature>
<dbReference type="AlphaFoldDB" id="A0AAV0XWT4"/>
<protein>
    <submittedName>
        <fullName evidence="2">Uncharacterized protein</fullName>
    </submittedName>
</protein>
<gene>
    <name evidence="2" type="ORF">MEUPH1_LOCUS25865</name>
</gene>
<dbReference type="Proteomes" id="UP001160148">
    <property type="component" value="Unassembled WGS sequence"/>
</dbReference>
<sequence length="121" mass="13772">MDFRLQTLQFFKNISTQTKETQPAQPSVFQCNQTPSNVHQSTPAPLSYPFQNQSFSYLPYNFGFPDNQPVVPPTSLSPYETTLNPPNSQINNPYTSSSYTSSSYPMTSEQSERIQNKAQYK</sequence>
<proteinExistence type="predicted"/>
<comment type="caution">
    <text evidence="2">The sequence shown here is derived from an EMBL/GenBank/DDBJ whole genome shotgun (WGS) entry which is preliminary data.</text>
</comment>
<feature type="compositionally biased region" description="Polar residues" evidence="1">
    <location>
        <begin position="74"/>
        <end position="92"/>
    </location>
</feature>
<feature type="compositionally biased region" description="Low complexity" evidence="1">
    <location>
        <begin position="93"/>
        <end position="108"/>
    </location>
</feature>
<evidence type="ECO:0000313" key="2">
    <source>
        <dbReference type="EMBL" id="CAI6371922.1"/>
    </source>
</evidence>